<gene>
    <name evidence="3" type="ORF">FOKN1_0585</name>
</gene>
<accession>A0A1Z4VN09</accession>
<dbReference type="Pfam" id="PF13692">
    <property type="entry name" value="Glyco_trans_1_4"/>
    <property type="match status" value="1"/>
</dbReference>
<dbReference type="PANTHER" id="PTHR12526">
    <property type="entry name" value="GLYCOSYLTRANSFERASE"/>
    <property type="match status" value="1"/>
</dbReference>
<dbReference type="CDD" id="cd03801">
    <property type="entry name" value="GT4_PimA-like"/>
    <property type="match status" value="1"/>
</dbReference>
<organism evidence="3 4">
    <name type="scientific">Thiohalobacter thiocyanaticus</name>
    <dbReference type="NCBI Taxonomy" id="585455"/>
    <lineage>
        <taxon>Bacteria</taxon>
        <taxon>Pseudomonadati</taxon>
        <taxon>Pseudomonadota</taxon>
        <taxon>Gammaproteobacteria</taxon>
        <taxon>Thiohalobacterales</taxon>
        <taxon>Thiohalobacteraceae</taxon>
        <taxon>Thiohalobacter</taxon>
    </lineage>
</organism>
<evidence type="ECO:0000313" key="4">
    <source>
        <dbReference type="Proteomes" id="UP000218765"/>
    </source>
</evidence>
<keyword evidence="1" id="KW-0328">Glycosyltransferase</keyword>
<dbReference type="OrthoDB" id="9768937at2"/>
<evidence type="ECO:0000256" key="2">
    <source>
        <dbReference type="ARBA" id="ARBA00022679"/>
    </source>
</evidence>
<keyword evidence="4" id="KW-1185">Reference proteome</keyword>
<dbReference type="GO" id="GO:0016757">
    <property type="term" value="F:glycosyltransferase activity"/>
    <property type="evidence" value="ECO:0007669"/>
    <property type="project" value="UniProtKB-KW"/>
</dbReference>
<dbReference type="Proteomes" id="UP000218765">
    <property type="component" value="Chromosome"/>
</dbReference>
<evidence type="ECO:0000313" key="3">
    <source>
        <dbReference type="EMBL" id="BAZ92987.1"/>
    </source>
</evidence>
<dbReference type="KEGG" id="ttc:FOKN1_0585"/>
<dbReference type="PANTHER" id="PTHR12526:SF510">
    <property type="entry name" value="D-INOSITOL 3-PHOSPHATE GLYCOSYLTRANSFERASE"/>
    <property type="match status" value="1"/>
</dbReference>
<dbReference type="Gene3D" id="3.40.50.2000">
    <property type="entry name" value="Glycogen Phosphorylase B"/>
    <property type="match status" value="2"/>
</dbReference>
<dbReference type="RefSeq" id="WP_096364552.1">
    <property type="nucleotide sequence ID" value="NZ_AP018052.1"/>
</dbReference>
<sequence length="377" mass="41186">MRVVFCIYDFVEAKLPLQPWLTIRLIAECLARRGHEVHLVSDVPAPARLTGCQSHSVASLRGSNAAEMKGLLGRLRPDAQVFLPTPLNIATASWLDGLECRCVGFASYPFYTAGELMTAARHIGRAEVRQYLRHLLVPGFSWKRAMRRRMHALVAQSETTAARLNAWLGQRPFAACIPPGIDLTQWPLAQAREPARRERLRLLYLGAAIPIRGFQLALAALARTRDAPVDLRVLARGAGPVQIAAIEADVARHGLQGRVEIEGGWVDHDRLVEEIHAADAVLQPFILVPSELPVTAMEVIACGTPVIGARIDGLPSTIGPAGAVVKQADAAALGEQIAAMSREPAILEKWKNGCVEQRARMCDWDRITDEWEAVLGG</sequence>
<reference evidence="3 4" key="1">
    <citation type="submission" date="2017-05" db="EMBL/GenBank/DDBJ databases">
        <title>Thiocyanate degradation by Thiohalobacter thiocyanaticus FOKN1.</title>
        <authorList>
            <person name="Oshiki M."/>
            <person name="Fukushima T."/>
            <person name="Kawano S."/>
            <person name="Nakagawa J."/>
        </authorList>
    </citation>
    <scope>NUCLEOTIDE SEQUENCE [LARGE SCALE GENOMIC DNA]</scope>
    <source>
        <strain evidence="3 4">FOKN1</strain>
    </source>
</reference>
<proteinExistence type="predicted"/>
<dbReference type="SUPFAM" id="SSF53756">
    <property type="entry name" value="UDP-Glycosyltransferase/glycogen phosphorylase"/>
    <property type="match status" value="1"/>
</dbReference>
<evidence type="ECO:0000256" key="1">
    <source>
        <dbReference type="ARBA" id="ARBA00022676"/>
    </source>
</evidence>
<keyword evidence="2 3" id="KW-0808">Transferase</keyword>
<protein>
    <submittedName>
        <fullName evidence="3">Glycosyltransferase</fullName>
    </submittedName>
</protein>
<name>A0A1Z4VN09_9GAMM</name>
<dbReference type="AlphaFoldDB" id="A0A1Z4VN09"/>
<dbReference type="EMBL" id="AP018052">
    <property type="protein sequence ID" value="BAZ92987.1"/>
    <property type="molecule type" value="Genomic_DNA"/>
</dbReference>